<accession>A0A4Y2KZY3</accession>
<gene>
    <name evidence="1" type="ORF">AVEN_10612_1</name>
</gene>
<evidence type="ECO:0000313" key="2">
    <source>
        <dbReference type="Proteomes" id="UP000499080"/>
    </source>
</evidence>
<proteinExistence type="predicted"/>
<comment type="caution">
    <text evidence="1">The sequence shown here is derived from an EMBL/GenBank/DDBJ whole genome shotgun (WGS) entry which is preliminary data.</text>
</comment>
<name>A0A4Y2KZY3_ARAVE</name>
<protein>
    <submittedName>
        <fullName evidence="1">Uncharacterized protein</fullName>
    </submittedName>
</protein>
<dbReference type="AlphaFoldDB" id="A0A4Y2KZY3"/>
<organism evidence="1 2">
    <name type="scientific">Araneus ventricosus</name>
    <name type="common">Orbweaver spider</name>
    <name type="synonym">Epeira ventricosa</name>
    <dbReference type="NCBI Taxonomy" id="182803"/>
    <lineage>
        <taxon>Eukaryota</taxon>
        <taxon>Metazoa</taxon>
        <taxon>Ecdysozoa</taxon>
        <taxon>Arthropoda</taxon>
        <taxon>Chelicerata</taxon>
        <taxon>Arachnida</taxon>
        <taxon>Araneae</taxon>
        <taxon>Araneomorphae</taxon>
        <taxon>Entelegynae</taxon>
        <taxon>Araneoidea</taxon>
        <taxon>Araneidae</taxon>
        <taxon>Araneus</taxon>
    </lineage>
</organism>
<evidence type="ECO:0000313" key="1">
    <source>
        <dbReference type="EMBL" id="GBN07941.1"/>
    </source>
</evidence>
<dbReference type="EMBL" id="BGPR01005211">
    <property type="protein sequence ID" value="GBN07941.1"/>
    <property type="molecule type" value="Genomic_DNA"/>
</dbReference>
<keyword evidence="2" id="KW-1185">Reference proteome</keyword>
<sequence length="135" mass="14874">MAWHFSGDSSSLRFDSLLDIFVKNPLVFFSKIFLLLPPGNKLQVICKDLNISVFTFGRGRGSKVCQGSKPYSTEDHCTGYCTLNHTLPAGKVWKFGEGVPTKVSSSSSDRASILRGPSQNNPCVVSKRGLFWTLI</sequence>
<reference evidence="1 2" key="1">
    <citation type="journal article" date="2019" name="Sci. Rep.">
        <title>Orb-weaving spider Araneus ventricosus genome elucidates the spidroin gene catalogue.</title>
        <authorList>
            <person name="Kono N."/>
            <person name="Nakamura H."/>
            <person name="Ohtoshi R."/>
            <person name="Moran D.A.P."/>
            <person name="Shinohara A."/>
            <person name="Yoshida Y."/>
            <person name="Fujiwara M."/>
            <person name="Mori M."/>
            <person name="Tomita M."/>
            <person name="Arakawa K."/>
        </authorList>
    </citation>
    <scope>NUCLEOTIDE SEQUENCE [LARGE SCALE GENOMIC DNA]</scope>
</reference>
<dbReference type="Proteomes" id="UP000499080">
    <property type="component" value="Unassembled WGS sequence"/>
</dbReference>